<name>A0A9E7C1G6_9ACTN</name>
<dbReference type="Proteomes" id="UP001162834">
    <property type="component" value="Chromosome"/>
</dbReference>
<evidence type="ECO:0000313" key="2">
    <source>
        <dbReference type="Proteomes" id="UP001162834"/>
    </source>
</evidence>
<keyword evidence="2" id="KW-1185">Reference proteome</keyword>
<gene>
    <name evidence="1" type="ORF">DSM104329_02990</name>
</gene>
<dbReference type="KEGG" id="sbae:DSM104329_02990"/>
<proteinExistence type="predicted"/>
<dbReference type="RefSeq" id="WP_259310651.1">
    <property type="nucleotide sequence ID" value="NZ_CP087164.1"/>
</dbReference>
<accession>A0A9E7C1G6</accession>
<dbReference type="AlphaFoldDB" id="A0A9E7C1G6"/>
<dbReference type="EMBL" id="CP087164">
    <property type="protein sequence ID" value="UGS36582.1"/>
    <property type="molecule type" value="Genomic_DNA"/>
</dbReference>
<organism evidence="1 2">
    <name type="scientific">Capillimicrobium parvum</name>
    <dbReference type="NCBI Taxonomy" id="2884022"/>
    <lineage>
        <taxon>Bacteria</taxon>
        <taxon>Bacillati</taxon>
        <taxon>Actinomycetota</taxon>
        <taxon>Thermoleophilia</taxon>
        <taxon>Solirubrobacterales</taxon>
        <taxon>Capillimicrobiaceae</taxon>
        <taxon>Capillimicrobium</taxon>
    </lineage>
</organism>
<evidence type="ECO:0000313" key="1">
    <source>
        <dbReference type="EMBL" id="UGS36582.1"/>
    </source>
</evidence>
<protein>
    <submittedName>
        <fullName evidence="1">Uncharacterized protein</fullName>
    </submittedName>
</protein>
<sequence>MPIVEGLSFAYVLHELPPGRLPFRRWRWELWHGPRLEAAGWRLSERDAQRALRTHASRVGHRIFGLGEAAPDPGTPDFRPGAAVRVRAGAVAFALVPRQLERPDPLATLI</sequence>
<reference evidence="1" key="1">
    <citation type="journal article" date="2022" name="Int. J. Syst. Evol. Microbiol.">
        <title>Pseudomonas aegrilactucae sp. nov. and Pseudomonas morbosilactucae sp. nov., pathogens causing bacterial rot of lettuce in Japan.</title>
        <authorList>
            <person name="Sawada H."/>
            <person name="Fujikawa T."/>
            <person name="Satou M."/>
        </authorList>
    </citation>
    <scope>NUCLEOTIDE SEQUENCE</scope>
    <source>
        <strain evidence="1">0166_1</strain>
    </source>
</reference>